<feature type="signal peptide" evidence="1">
    <location>
        <begin position="1"/>
        <end position="21"/>
    </location>
</feature>
<feature type="chain" id="PRO_5006602317" description="Camelysin metallo-endopeptidase" evidence="1">
    <location>
        <begin position="22"/>
        <end position="191"/>
    </location>
</feature>
<evidence type="ECO:0000313" key="3">
    <source>
        <dbReference type="Proteomes" id="UP000059574"/>
    </source>
</evidence>
<evidence type="ECO:0008006" key="4">
    <source>
        <dbReference type="Google" id="ProtNLM"/>
    </source>
</evidence>
<evidence type="ECO:0000256" key="1">
    <source>
        <dbReference type="SAM" id="SignalP"/>
    </source>
</evidence>
<dbReference type="OrthoDB" id="4955116at2"/>
<proteinExistence type="predicted"/>
<dbReference type="Proteomes" id="UP000059574">
    <property type="component" value="Chromosome"/>
</dbReference>
<keyword evidence="1" id="KW-0732">Signal</keyword>
<dbReference type="AlphaFoldDB" id="A0A0S2M2E2"/>
<evidence type="ECO:0000313" key="2">
    <source>
        <dbReference type="EMBL" id="ALO67766.1"/>
    </source>
</evidence>
<reference evidence="2 3" key="2">
    <citation type="journal article" date="2016" name="J. Biotechnol.">
        <title>Complete genome sequence of Arthrobacter alpinus ERGS4:06, a yellow pigmented bacterium tolerant to cold and radiations isolated from Sikkim Himalaya.</title>
        <authorList>
            <person name="Kumar R."/>
            <person name="Singh D."/>
            <person name="Swarnkar M.K."/>
            <person name="Singh A.K."/>
            <person name="Kumar S."/>
        </authorList>
    </citation>
    <scope>NUCLEOTIDE SEQUENCE [LARGE SCALE GENOMIC DNA]</scope>
    <source>
        <strain evidence="2 3">ERGS4:06</strain>
    </source>
</reference>
<sequence>MRKILATAIVAAVLVVLFASAQGTAALWRAEERINPGTITTGSLSLAAGDRTSRSEDFVFENLNTSTLAPGGFVQAPLTISNTGTTTLGYSLVGAASATTPQTAADAALAAAVVLSVHATDDSAACEADVSSPDPSLYQGSLVGAAFAQAGDLQPAEGELLCIRVALPANASPDAAGGKMALVLSWRGDQL</sequence>
<dbReference type="EMBL" id="CP013200">
    <property type="protein sequence ID" value="ALO67766.1"/>
    <property type="molecule type" value="Genomic_DNA"/>
</dbReference>
<accession>A0A0S2M2E2</accession>
<protein>
    <recommendedName>
        <fullName evidence="4">Camelysin metallo-endopeptidase</fullName>
    </recommendedName>
</protein>
<name>A0A0S2M2E2_9MICC</name>
<reference evidence="3" key="1">
    <citation type="submission" date="2015-11" db="EMBL/GenBank/DDBJ databases">
        <authorList>
            <person name="Kumar R."/>
            <person name="Singh D."/>
            <person name="Swarnkar M.K."/>
            <person name="Singh A.K."/>
            <person name="Kumar S."/>
        </authorList>
    </citation>
    <scope>NUCLEOTIDE SEQUENCE [LARGE SCALE GENOMIC DNA]</scope>
    <source>
        <strain evidence="3">ERGS4:06</strain>
    </source>
</reference>
<dbReference type="RefSeq" id="WP_062291250.1">
    <property type="nucleotide sequence ID" value="NZ_CP013200.1"/>
</dbReference>
<gene>
    <name evidence="2" type="ORF">AS189_16385</name>
</gene>
<organism evidence="2 3">
    <name type="scientific">Arthrobacter alpinus</name>
    <dbReference type="NCBI Taxonomy" id="656366"/>
    <lineage>
        <taxon>Bacteria</taxon>
        <taxon>Bacillati</taxon>
        <taxon>Actinomycetota</taxon>
        <taxon>Actinomycetes</taxon>
        <taxon>Micrococcales</taxon>
        <taxon>Micrococcaceae</taxon>
        <taxon>Arthrobacter</taxon>
    </lineage>
</organism>